<sequence length="280" mass="29866">MKKLILSLATISLFAVNANAQIKQGPYASFSIGYNFASNANSNAIYGDTFQFYNSDETPGPDRFETIKLSLGKGVNFSGQFGYMFNKNIGAEMGIGYVMGAETSANQNSSNGSGWNRSELTLKANQLQIKPALVLAAGYSKINPYAKLGLVVGMGKTIFTNNQSDSTGDVGEYEVELTGGTMIGIRASAGLNFAINDKVSLFAELTSISGNIKPSEGKFTKATVNGVDVLPMMTYNDSNIVFEDEITTAGPELDSQPHKAIKPSFSANSLGLNFGVAYHF</sequence>
<organism evidence="4 5">
    <name type="scientific">Flavobacterium amnicola</name>
    <dbReference type="NCBI Taxonomy" id="2506422"/>
    <lineage>
        <taxon>Bacteria</taxon>
        <taxon>Pseudomonadati</taxon>
        <taxon>Bacteroidota</taxon>
        <taxon>Flavobacteriia</taxon>
        <taxon>Flavobacteriales</taxon>
        <taxon>Flavobacteriaceae</taxon>
        <taxon>Flavobacterium</taxon>
    </lineage>
</organism>
<dbReference type="InterPro" id="IPR011250">
    <property type="entry name" value="OMP/PagP_B-barrel"/>
</dbReference>
<dbReference type="RefSeq" id="WP_129435112.1">
    <property type="nucleotide sequence ID" value="NZ_SBKO01000001.1"/>
</dbReference>
<feature type="chain" id="PRO_5020376534" description="Outer membrane protein beta-barrel domain-containing protein" evidence="2">
    <location>
        <begin position="21"/>
        <end position="280"/>
    </location>
</feature>
<evidence type="ECO:0000256" key="2">
    <source>
        <dbReference type="SAM" id="SignalP"/>
    </source>
</evidence>
<name>A0A4Q1K5Y0_9FLAO</name>
<protein>
    <recommendedName>
        <fullName evidence="3">Outer membrane protein beta-barrel domain-containing protein</fullName>
    </recommendedName>
</protein>
<dbReference type="Proteomes" id="UP000290283">
    <property type="component" value="Unassembled WGS sequence"/>
</dbReference>
<keyword evidence="5" id="KW-1185">Reference proteome</keyword>
<gene>
    <name evidence="4" type="ORF">EQG63_05175</name>
</gene>
<evidence type="ECO:0000313" key="4">
    <source>
        <dbReference type="EMBL" id="RXR21333.1"/>
    </source>
</evidence>
<feature type="domain" description="Outer membrane protein beta-barrel" evidence="3">
    <location>
        <begin position="7"/>
        <end position="218"/>
    </location>
</feature>
<comment type="caution">
    <text evidence="4">The sequence shown here is derived from an EMBL/GenBank/DDBJ whole genome shotgun (WGS) entry which is preliminary data.</text>
</comment>
<dbReference type="Gene3D" id="2.40.160.20">
    <property type="match status" value="1"/>
</dbReference>
<accession>A0A4Q1K5Y0</accession>
<dbReference type="SUPFAM" id="SSF56925">
    <property type="entry name" value="OMPA-like"/>
    <property type="match status" value="1"/>
</dbReference>
<evidence type="ECO:0000313" key="5">
    <source>
        <dbReference type="Proteomes" id="UP000290283"/>
    </source>
</evidence>
<dbReference type="EMBL" id="SBKO01000001">
    <property type="protein sequence ID" value="RXR21333.1"/>
    <property type="molecule type" value="Genomic_DNA"/>
</dbReference>
<evidence type="ECO:0000259" key="3">
    <source>
        <dbReference type="Pfam" id="PF13505"/>
    </source>
</evidence>
<dbReference type="OrthoDB" id="1322659at2"/>
<proteinExistence type="predicted"/>
<keyword evidence="1 2" id="KW-0732">Signal</keyword>
<dbReference type="AlphaFoldDB" id="A0A4Q1K5Y0"/>
<feature type="signal peptide" evidence="2">
    <location>
        <begin position="1"/>
        <end position="20"/>
    </location>
</feature>
<reference evidence="5" key="1">
    <citation type="submission" date="2019-01" db="EMBL/GenBank/DDBJ databases">
        <title>Cytophagaceae bacterium strain CAR-16.</title>
        <authorList>
            <person name="Chen W.-M."/>
        </authorList>
    </citation>
    <scope>NUCLEOTIDE SEQUENCE [LARGE SCALE GENOMIC DNA]</scope>
    <source>
        <strain evidence="5">LLJ-11</strain>
    </source>
</reference>
<dbReference type="InterPro" id="IPR027385">
    <property type="entry name" value="Beta-barrel_OMP"/>
</dbReference>
<dbReference type="Pfam" id="PF13505">
    <property type="entry name" value="OMP_b-brl"/>
    <property type="match status" value="1"/>
</dbReference>
<evidence type="ECO:0000256" key="1">
    <source>
        <dbReference type="ARBA" id="ARBA00022729"/>
    </source>
</evidence>